<keyword evidence="6" id="KW-0175">Coiled coil</keyword>
<reference evidence="11" key="1">
    <citation type="submission" date="2022-02" db="EMBL/GenBank/DDBJ databases">
        <title>Atlantic sturgeon de novo genome assembly.</title>
        <authorList>
            <person name="Stock M."/>
            <person name="Klopp C."/>
            <person name="Guiguen Y."/>
            <person name="Cabau C."/>
            <person name="Parinello H."/>
            <person name="Santidrian Yebra-Pimentel E."/>
            <person name="Kuhl H."/>
            <person name="Dirks R.P."/>
            <person name="Guessner J."/>
            <person name="Wuertz S."/>
            <person name="Du K."/>
            <person name="Schartl M."/>
        </authorList>
    </citation>
    <scope>NUCLEOTIDE SEQUENCE</scope>
    <source>
        <strain evidence="11">STURGEONOMICS-FGT-2020</strain>
        <tissue evidence="11">Whole blood</tissue>
    </source>
</reference>
<evidence type="ECO:0000256" key="2">
    <source>
        <dbReference type="ARBA" id="ARBA00005498"/>
    </source>
</evidence>
<keyword evidence="3" id="KW-0158">Chromosome</keyword>
<evidence type="ECO:0000256" key="6">
    <source>
        <dbReference type="ARBA" id="ARBA00023054"/>
    </source>
</evidence>
<keyword evidence="4" id="KW-0132">Cell division</keyword>
<evidence type="ECO:0000256" key="3">
    <source>
        <dbReference type="ARBA" id="ARBA00022454"/>
    </source>
</evidence>
<evidence type="ECO:0000313" key="11">
    <source>
        <dbReference type="EMBL" id="KAK1147275.1"/>
    </source>
</evidence>
<keyword evidence="8" id="KW-0137">Centromere</keyword>
<accession>A0AAD8FQ94</accession>
<dbReference type="Pfam" id="PF03800">
    <property type="entry name" value="Nuf2"/>
    <property type="match status" value="1"/>
</dbReference>
<gene>
    <name evidence="11" type="primary">nuf2</name>
    <name evidence="11" type="ORF">AOXY_G35574</name>
    <name evidence="10" type="ORF">AOXY_G35664</name>
</gene>
<dbReference type="InterPro" id="IPR005549">
    <property type="entry name" value="Kinetochore_Nuf2_N"/>
</dbReference>
<comment type="caution">
    <text evidence="11">The sequence shown here is derived from an EMBL/GenBank/DDBJ whole genome shotgun (WGS) entry which is preliminary data.</text>
</comment>
<comment type="similarity">
    <text evidence="2">Belongs to the NUF2 family.</text>
</comment>
<keyword evidence="7" id="KW-0131">Cell cycle</keyword>
<comment type="subcellular location">
    <subcellularLocation>
        <location evidence="1">Chromosome</location>
        <location evidence="1">Centromere</location>
    </subcellularLocation>
</comment>
<dbReference type="InterPro" id="IPR038275">
    <property type="entry name" value="Nuf2_N_sf"/>
</dbReference>
<evidence type="ECO:0000256" key="8">
    <source>
        <dbReference type="ARBA" id="ARBA00023328"/>
    </source>
</evidence>
<dbReference type="Gene3D" id="1.10.418.60">
    <property type="entry name" value="Ncd80 complex, Nuf2 subunit"/>
    <property type="match status" value="1"/>
</dbReference>
<dbReference type="GO" id="GO:0051301">
    <property type="term" value="P:cell division"/>
    <property type="evidence" value="ECO:0007669"/>
    <property type="project" value="UniProtKB-KW"/>
</dbReference>
<dbReference type="EMBL" id="JAGXEW010000114">
    <property type="protein sequence ID" value="KAK1147044.1"/>
    <property type="molecule type" value="Genomic_DNA"/>
</dbReference>
<proteinExistence type="inferred from homology"/>
<dbReference type="Proteomes" id="UP001230051">
    <property type="component" value="Unassembled WGS sequence"/>
</dbReference>
<dbReference type="GO" id="GO:0031262">
    <property type="term" value="C:Ndc80 complex"/>
    <property type="evidence" value="ECO:0007669"/>
    <property type="project" value="InterPro"/>
</dbReference>
<evidence type="ECO:0000256" key="4">
    <source>
        <dbReference type="ARBA" id="ARBA00022618"/>
    </source>
</evidence>
<evidence type="ECO:0000313" key="12">
    <source>
        <dbReference type="Proteomes" id="UP001230051"/>
    </source>
</evidence>
<organism evidence="11 12">
    <name type="scientific">Acipenser oxyrinchus oxyrinchus</name>
    <dbReference type="NCBI Taxonomy" id="40147"/>
    <lineage>
        <taxon>Eukaryota</taxon>
        <taxon>Metazoa</taxon>
        <taxon>Chordata</taxon>
        <taxon>Craniata</taxon>
        <taxon>Vertebrata</taxon>
        <taxon>Euteleostomi</taxon>
        <taxon>Actinopterygii</taxon>
        <taxon>Chondrostei</taxon>
        <taxon>Acipenseriformes</taxon>
        <taxon>Acipenseridae</taxon>
        <taxon>Acipenser</taxon>
    </lineage>
</organism>
<evidence type="ECO:0000256" key="7">
    <source>
        <dbReference type="ARBA" id="ARBA00023306"/>
    </source>
</evidence>
<keyword evidence="5" id="KW-0498">Mitosis</keyword>
<evidence type="ECO:0000256" key="1">
    <source>
        <dbReference type="ARBA" id="ARBA00004584"/>
    </source>
</evidence>
<evidence type="ECO:0000256" key="5">
    <source>
        <dbReference type="ARBA" id="ARBA00022776"/>
    </source>
</evidence>
<dbReference type="AlphaFoldDB" id="A0AAD8FQ94"/>
<sequence>MEENLTFPVYKVEEILAFLRSDVLAGPESRNFTKSDIVPTPKPDSIQRLYMRILQLVFGFRPDCHYMMPVNENIQHPLIYEGILPIASIYLRMCQFLPMCHVYDFQMNDLLNPSKLNANVCSAAFV</sequence>
<evidence type="ECO:0000313" key="10">
    <source>
        <dbReference type="EMBL" id="KAK1147044.1"/>
    </source>
</evidence>
<evidence type="ECO:0000259" key="9">
    <source>
        <dbReference type="Pfam" id="PF03800"/>
    </source>
</evidence>
<protein>
    <submittedName>
        <fullName evidence="11">Kinetochore protein Nuf2-like</fullName>
    </submittedName>
</protein>
<feature type="domain" description="Kinetochore protein Nuf2 N-terminal" evidence="9">
    <location>
        <begin position="5"/>
        <end position="115"/>
    </location>
</feature>
<keyword evidence="12" id="KW-1185">Reference proteome</keyword>
<name>A0AAD8FQ94_ACIOX</name>
<dbReference type="EMBL" id="JAGXEW010000109">
    <property type="protein sequence ID" value="KAK1147275.1"/>
    <property type="molecule type" value="Genomic_DNA"/>
</dbReference>